<dbReference type="PANTHER" id="PTHR43418">
    <property type="entry name" value="MULTIFUNCTIONAL TRYPTOPHAN BIOSYNTHESIS PROTEIN-RELATED"/>
    <property type="match status" value="1"/>
</dbReference>
<dbReference type="InterPro" id="IPR050472">
    <property type="entry name" value="Anth_synth/Amidotransfase"/>
</dbReference>
<keyword evidence="23" id="KW-1185">Reference proteome</keyword>
<dbReference type="Gene3D" id="3.40.50.880">
    <property type="match status" value="1"/>
</dbReference>
<dbReference type="InterPro" id="IPR001468">
    <property type="entry name" value="Indole-3-GlycerolPSynthase_CS"/>
</dbReference>
<dbReference type="NCBIfam" id="TIGR00566">
    <property type="entry name" value="trpG_papA"/>
    <property type="match status" value="1"/>
</dbReference>
<evidence type="ECO:0000256" key="6">
    <source>
        <dbReference type="ARBA" id="ARBA00004873"/>
    </source>
</evidence>
<feature type="domain" description="Indole-3-glycerol phosphate synthase" evidence="20">
    <location>
        <begin position="339"/>
        <end position="553"/>
    </location>
</feature>
<dbReference type="InterPro" id="IPR029062">
    <property type="entry name" value="Class_I_gatase-like"/>
</dbReference>
<evidence type="ECO:0000256" key="1">
    <source>
        <dbReference type="ARBA" id="ARBA00001164"/>
    </source>
</evidence>
<name>A0ABR4NK68_9FUNG</name>
<evidence type="ECO:0000256" key="16">
    <source>
        <dbReference type="ARBA" id="ARBA00023239"/>
    </source>
</evidence>
<feature type="domain" description="N-(5'phosphoribosyl) anthranilate isomerase (PRAI)" evidence="21">
    <location>
        <begin position="675"/>
        <end position="830"/>
    </location>
</feature>
<evidence type="ECO:0000256" key="15">
    <source>
        <dbReference type="ARBA" id="ARBA00023235"/>
    </source>
</evidence>
<comment type="pathway">
    <text evidence="4">Amino-acid biosynthesis; L-tryptophan biosynthesis; L-tryptophan from chorismate: step 3/5.</text>
</comment>
<dbReference type="PRINTS" id="PR00097">
    <property type="entry name" value="ANTSNTHASEII"/>
</dbReference>
<dbReference type="PANTHER" id="PTHR43418:SF4">
    <property type="entry name" value="MULTIFUNCTIONAL TRYPTOPHAN BIOSYNTHESIS PROTEIN"/>
    <property type="match status" value="1"/>
</dbReference>
<feature type="domain" description="Glutamine amidotransferase" evidence="19">
    <location>
        <begin position="4"/>
        <end position="186"/>
    </location>
</feature>
<sequence>MTTLLIDNYDSFTWNVYQLLSELGADVRVFRNDEITVEQAAALSPRNVVISPGPGHPSGAGVSNAIIRHFAGKVPVLGVCLGEQCMYEIYGGTVTYAGELVHGKTTPVAHDGQGLFEGVPQHIECTRYHSLAGDPRTLPAALRITARTPSGVVMGVRHRELVVEGVQFHPESIASEGGRRMFANFLSWEGGSWATLRRRHDLVHFDASADAAAAAAAAAGDLSAGAVGAGISLAAISKLNSTGAPVPAAAAAAAAPDGPAAVAAAPSAGAAPSILRTITDRRVRDVAEAAAKPGASFLHLQRSLALGLAPPVIDFRERLLAALADPDADPDEDGPAEVPGAVAVLAEIKRASPSKGAIDIDAHAATQARVYAAAGAAAISVLTEPTWFKGSLADMQQARAAVADMPNRPAILRKDFIVDRYQVLEARLHGADAVLLIVACLDDAQLAGLLAYSRELGMEPLVEVATAGEMQRAVRVGARVIGVNNRDLNTFTVDAARTTQLAGLVPADTLLVALSGIAARADIAPYLRAGARGVLVGEALMRAADKAAFIAALRDPSVPYDASGAAGLRAPAAAAADPHPQRVKVCGLTTERDAVAAADAGADFLGLIFAPGSPREVTPAKAAAIVAAVRDATNTHRAATLLARVHATTFPTSAPAIPSPAEWFAARAAPGVLPRRSPLFVGVFTTQTAHEIQRIVEAVGLDLVQLHGASPDPDIPALISVPVIQVLHVRPATTADELVARATAFAHRASFLMFDAAPAAGVLGGSGVAFDWSVAAKAVQTLQVPVFLAGGLHEANVADAVRAIKPWCVDVCSGVEADGQKGVKDHARLAGFLAAARQ</sequence>
<evidence type="ECO:0000256" key="12">
    <source>
        <dbReference type="ARBA" id="ARBA00022822"/>
    </source>
</evidence>
<dbReference type="SUPFAM" id="SSF51366">
    <property type="entry name" value="Ribulose-phoshate binding barrel"/>
    <property type="match status" value="2"/>
</dbReference>
<dbReference type="Pfam" id="PF00117">
    <property type="entry name" value="GATase"/>
    <property type="match status" value="1"/>
</dbReference>
<keyword evidence="16" id="KW-0456">Lyase</keyword>
<evidence type="ECO:0000313" key="22">
    <source>
        <dbReference type="EMBL" id="KAL2919875.1"/>
    </source>
</evidence>
<dbReference type="CDD" id="cd01743">
    <property type="entry name" value="GATase1_Anthranilate_Synthase"/>
    <property type="match status" value="1"/>
</dbReference>
<evidence type="ECO:0000313" key="23">
    <source>
        <dbReference type="Proteomes" id="UP001527925"/>
    </source>
</evidence>
<evidence type="ECO:0000256" key="14">
    <source>
        <dbReference type="ARBA" id="ARBA00023141"/>
    </source>
</evidence>
<dbReference type="InterPro" id="IPR013798">
    <property type="entry name" value="Indole-3-glycerol_P_synth_dom"/>
</dbReference>
<keyword evidence="11" id="KW-0028">Amino-acid biosynthesis</keyword>
<dbReference type="PROSITE" id="PS51273">
    <property type="entry name" value="GATASE_TYPE_1"/>
    <property type="match status" value="1"/>
</dbReference>
<comment type="catalytic activity">
    <reaction evidence="2">
        <text>1-(2-carboxyphenylamino)-1-deoxy-D-ribulose 5-phosphate + H(+) = (1S,2R)-1-C-(indol-3-yl)glycerol 3-phosphate + CO2 + H2O</text>
        <dbReference type="Rhea" id="RHEA:23476"/>
        <dbReference type="ChEBI" id="CHEBI:15377"/>
        <dbReference type="ChEBI" id="CHEBI:15378"/>
        <dbReference type="ChEBI" id="CHEBI:16526"/>
        <dbReference type="ChEBI" id="CHEBI:58613"/>
        <dbReference type="ChEBI" id="CHEBI:58866"/>
        <dbReference type="EC" id="4.1.1.48"/>
    </reaction>
</comment>
<keyword evidence="13" id="KW-0315">Glutamine amidotransferase</keyword>
<keyword evidence="14" id="KW-0057">Aromatic amino acid biosynthesis</keyword>
<comment type="catalytic activity">
    <reaction evidence="18">
        <text>chorismate + L-glutamine = anthranilate + pyruvate + L-glutamate + H(+)</text>
        <dbReference type="Rhea" id="RHEA:21732"/>
        <dbReference type="ChEBI" id="CHEBI:15361"/>
        <dbReference type="ChEBI" id="CHEBI:15378"/>
        <dbReference type="ChEBI" id="CHEBI:16567"/>
        <dbReference type="ChEBI" id="CHEBI:29748"/>
        <dbReference type="ChEBI" id="CHEBI:29985"/>
        <dbReference type="ChEBI" id="CHEBI:58359"/>
        <dbReference type="EC" id="4.1.3.27"/>
    </reaction>
</comment>
<dbReference type="CDD" id="cd00405">
    <property type="entry name" value="PRAI"/>
    <property type="match status" value="1"/>
</dbReference>
<comment type="pathway">
    <text evidence="5">Amino-acid biosynthesis; L-tryptophan biosynthesis; L-tryptophan from chorismate: step 4/5.</text>
</comment>
<dbReference type="PROSITE" id="PS00614">
    <property type="entry name" value="IGPS"/>
    <property type="match status" value="1"/>
</dbReference>
<evidence type="ECO:0000256" key="2">
    <source>
        <dbReference type="ARBA" id="ARBA00001633"/>
    </source>
</evidence>
<accession>A0ABR4NK68</accession>
<evidence type="ECO:0000256" key="7">
    <source>
        <dbReference type="ARBA" id="ARBA00012266"/>
    </source>
</evidence>
<proteinExistence type="inferred from homology"/>
<dbReference type="SUPFAM" id="SSF52317">
    <property type="entry name" value="Class I glutamine amidotransferase-like"/>
    <property type="match status" value="1"/>
</dbReference>
<protein>
    <recommendedName>
        <fullName evidence="10">Multifunctional tryptophan biosynthesis protein</fullName>
        <ecNumber evidence="8">4.1.1.48</ecNumber>
        <ecNumber evidence="7">4.1.3.27</ecNumber>
        <ecNumber evidence="9">5.3.1.24</ecNumber>
    </recommendedName>
</protein>
<reference evidence="22 23" key="1">
    <citation type="submission" date="2023-09" db="EMBL/GenBank/DDBJ databases">
        <title>Pangenome analysis of Batrachochytrium dendrobatidis and related Chytrids.</title>
        <authorList>
            <person name="Yacoub M.N."/>
            <person name="Stajich J.E."/>
            <person name="James T.Y."/>
        </authorList>
    </citation>
    <scope>NUCLEOTIDE SEQUENCE [LARGE SCALE GENOMIC DNA]</scope>
    <source>
        <strain evidence="22 23">JEL0888</strain>
    </source>
</reference>
<evidence type="ECO:0000256" key="10">
    <source>
        <dbReference type="ARBA" id="ARBA00018819"/>
    </source>
</evidence>
<dbReference type="InterPro" id="IPR013785">
    <property type="entry name" value="Aldolase_TIM"/>
</dbReference>
<organism evidence="22 23">
    <name type="scientific">Polyrhizophydium stewartii</name>
    <dbReference type="NCBI Taxonomy" id="2732419"/>
    <lineage>
        <taxon>Eukaryota</taxon>
        <taxon>Fungi</taxon>
        <taxon>Fungi incertae sedis</taxon>
        <taxon>Chytridiomycota</taxon>
        <taxon>Chytridiomycota incertae sedis</taxon>
        <taxon>Chytridiomycetes</taxon>
        <taxon>Rhizophydiales</taxon>
        <taxon>Rhizophydiales incertae sedis</taxon>
        <taxon>Polyrhizophydium</taxon>
    </lineage>
</organism>
<dbReference type="EC" id="4.1.1.48" evidence="8"/>
<comment type="catalytic activity">
    <reaction evidence="1">
        <text>N-(5-phospho-beta-D-ribosyl)anthranilate = 1-(2-carboxyphenylamino)-1-deoxy-D-ribulose 5-phosphate</text>
        <dbReference type="Rhea" id="RHEA:21540"/>
        <dbReference type="ChEBI" id="CHEBI:18277"/>
        <dbReference type="ChEBI" id="CHEBI:58613"/>
        <dbReference type="EC" id="5.3.1.24"/>
    </reaction>
</comment>
<evidence type="ECO:0000259" key="19">
    <source>
        <dbReference type="Pfam" id="PF00117"/>
    </source>
</evidence>
<evidence type="ECO:0000256" key="5">
    <source>
        <dbReference type="ARBA" id="ARBA00004696"/>
    </source>
</evidence>
<dbReference type="InterPro" id="IPR006221">
    <property type="entry name" value="TrpG/PapA_dom"/>
</dbReference>
<dbReference type="InterPro" id="IPR017926">
    <property type="entry name" value="GATASE"/>
</dbReference>
<evidence type="ECO:0000259" key="21">
    <source>
        <dbReference type="Pfam" id="PF00697"/>
    </source>
</evidence>
<comment type="pathway">
    <text evidence="6">Amino-acid biosynthesis; L-tryptophan biosynthesis; L-tryptophan from chorismate: step 1/5.</text>
</comment>
<dbReference type="Proteomes" id="UP001527925">
    <property type="component" value="Unassembled WGS sequence"/>
</dbReference>
<dbReference type="Gene3D" id="3.20.20.70">
    <property type="entry name" value="Aldolase class I"/>
    <property type="match status" value="2"/>
</dbReference>
<dbReference type="CDD" id="cd00331">
    <property type="entry name" value="IGPS"/>
    <property type="match status" value="1"/>
</dbReference>
<dbReference type="InterPro" id="IPR011060">
    <property type="entry name" value="RibuloseP-bd_barrel"/>
</dbReference>
<evidence type="ECO:0000256" key="3">
    <source>
        <dbReference type="ARBA" id="ARBA00003272"/>
    </source>
</evidence>
<evidence type="ECO:0000259" key="20">
    <source>
        <dbReference type="Pfam" id="PF00218"/>
    </source>
</evidence>
<evidence type="ECO:0000256" key="8">
    <source>
        <dbReference type="ARBA" id="ARBA00012362"/>
    </source>
</evidence>
<keyword evidence="12" id="KW-0822">Tryptophan biosynthesis</keyword>
<dbReference type="Pfam" id="PF00697">
    <property type="entry name" value="PRAI"/>
    <property type="match status" value="1"/>
</dbReference>
<evidence type="ECO:0000256" key="4">
    <source>
        <dbReference type="ARBA" id="ARBA00004664"/>
    </source>
</evidence>
<dbReference type="EC" id="5.3.1.24" evidence="9"/>
<dbReference type="EC" id="4.1.3.27" evidence="7"/>
<keyword evidence="17" id="KW-0511">Multifunctional enzyme</keyword>
<dbReference type="EMBL" id="JADGIZ020000002">
    <property type="protein sequence ID" value="KAL2919875.1"/>
    <property type="molecule type" value="Genomic_DNA"/>
</dbReference>
<evidence type="ECO:0000256" key="17">
    <source>
        <dbReference type="ARBA" id="ARBA00023268"/>
    </source>
</evidence>
<keyword evidence="15" id="KW-0413">Isomerase</keyword>
<evidence type="ECO:0000256" key="9">
    <source>
        <dbReference type="ARBA" id="ARBA00012572"/>
    </source>
</evidence>
<dbReference type="HAMAP" id="MF_00135">
    <property type="entry name" value="PRAI"/>
    <property type="match status" value="1"/>
</dbReference>
<evidence type="ECO:0000256" key="11">
    <source>
        <dbReference type="ARBA" id="ARBA00022605"/>
    </source>
</evidence>
<evidence type="ECO:0000256" key="18">
    <source>
        <dbReference type="ARBA" id="ARBA00047683"/>
    </source>
</evidence>
<dbReference type="Pfam" id="PF00218">
    <property type="entry name" value="IGPS"/>
    <property type="match status" value="1"/>
</dbReference>
<evidence type="ECO:0000256" key="13">
    <source>
        <dbReference type="ARBA" id="ARBA00022962"/>
    </source>
</evidence>
<gene>
    <name evidence="22" type="primary">TRP3_1</name>
    <name evidence="22" type="ORF">HK105_200792</name>
</gene>
<comment type="caution">
    <text evidence="22">The sequence shown here is derived from an EMBL/GenBank/DDBJ whole genome shotgun (WGS) entry which is preliminary data.</text>
</comment>
<dbReference type="InterPro" id="IPR001240">
    <property type="entry name" value="PRAI_dom"/>
</dbReference>
<comment type="function">
    <text evidence="3">Trifunctional enzyme bearing the Gln amidotransferase (GATase) domain of anthranilate synthase, indole-glycerolphosphate synthase, and phosphoribosylanthranilate isomerase activities.</text>
</comment>
<dbReference type="PRINTS" id="PR00096">
    <property type="entry name" value="GATASE"/>
</dbReference>